<feature type="transmembrane region" description="Helical" evidence="1">
    <location>
        <begin position="214"/>
        <end position="232"/>
    </location>
</feature>
<sequence>MERKGLSGSALKIIAIVTMLIDHIAATVIIRILKFGGYNDGLYQLYRVMRNIGRIAFPIFCFLLVEGFMHTRDREKYALRLGCFAAVSEIPFDLAFNGKVLEVGYQNVFFTLLLGLLTMMAYDAVMNQSRWSVWKRTALSTIAILAGMFAAEFLSTDYGALGVLCIMVFYLFRRSRIQQVVFGCLAFVWWEWAAVFAFVPIFYYNGKRGFGMKYFFYAFYPVHLLILYLIVYKMGYGSVPAI</sequence>
<dbReference type="Proteomes" id="UP000283513">
    <property type="component" value="Unassembled WGS sequence"/>
</dbReference>
<dbReference type="EMBL" id="QRQN01000022">
    <property type="protein sequence ID" value="RHN05015.1"/>
    <property type="molecule type" value="Genomic_DNA"/>
</dbReference>
<evidence type="ECO:0000313" key="14">
    <source>
        <dbReference type="Proteomes" id="UP000478483"/>
    </source>
</evidence>
<gene>
    <name evidence="7" type="ORF">DW264_09425</name>
    <name evidence="6" type="ORF">DW856_03700</name>
    <name evidence="5" type="ORF">DW927_03290</name>
    <name evidence="8" type="ORF">DWZ31_15585</name>
    <name evidence="2" type="ORF">ERS852572_02837</name>
    <name evidence="4" type="ORF">GCK47_04445</name>
    <name evidence="3" type="ORF">GMD50_11410</name>
</gene>
<evidence type="ECO:0000313" key="9">
    <source>
        <dbReference type="Proteomes" id="UP000095350"/>
    </source>
</evidence>
<feature type="transmembrane region" description="Helical" evidence="1">
    <location>
        <begin position="45"/>
        <end position="65"/>
    </location>
</feature>
<dbReference type="EMBL" id="WGGT01000003">
    <property type="protein sequence ID" value="MVQ44983.1"/>
    <property type="molecule type" value="Genomic_DNA"/>
</dbReference>
<feature type="transmembrane region" description="Helical" evidence="1">
    <location>
        <begin position="12"/>
        <end position="33"/>
    </location>
</feature>
<dbReference type="InterPro" id="IPR008875">
    <property type="entry name" value="TraX"/>
</dbReference>
<dbReference type="EMBL" id="QSHO01000003">
    <property type="protein sequence ID" value="RHC19010.1"/>
    <property type="molecule type" value="Genomic_DNA"/>
</dbReference>
<name>A0A173VFL5_9FIRM</name>
<dbReference type="Proteomes" id="UP000095350">
    <property type="component" value="Unassembled WGS sequence"/>
</dbReference>
<evidence type="ECO:0000313" key="4">
    <source>
        <dbReference type="EMBL" id="MVQ44983.1"/>
    </source>
</evidence>
<dbReference type="Proteomes" id="UP000283586">
    <property type="component" value="Unassembled WGS sequence"/>
</dbReference>
<dbReference type="PaxDb" id="166486-ERS852572_02837"/>
<evidence type="ECO:0000313" key="15">
    <source>
        <dbReference type="Proteomes" id="UP000479531"/>
    </source>
</evidence>
<dbReference type="Pfam" id="PF05857">
    <property type="entry name" value="TraX"/>
    <property type="match status" value="1"/>
</dbReference>
<evidence type="ECO:0000313" key="5">
    <source>
        <dbReference type="EMBL" id="RHA69040.1"/>
    </source>
</evidence>
<feature type="transmembrane region" description="Helical" evidence="1">
    <location>
        <begin position="108"/>
        <end position="126"/>
    </location>
</feature>
<dbReference type="EMBL" id="WNAJ01000013">
    <property type="protein sequence ID" value="MTR85647.1"/>
    <property type="molecule type" value="Genomic_DNA"/>
</dbReference>
<keyword evidence="1" id="KW-0472">Membrane</keyword>
<evidence type="ECO:0000313" key="11">
    <source>
        <dbReference type="Proteomes" id="UP000283586"/>
    </source>
</evidence>
<protein>
    <submittedName>
        <fullName evidence="3">Conjugal transfer protein TraX</fullName>
    </submittedName>
    <submittedName>
        <fullName evidence="2">Conjugal transfer protein TrbP</fullName>
    </submittedName>
</protein>
<dbReference type="Proteomes" id="UP000478483">
    <property type="component" value="Unassembled WGS sequence"/>
</dbReference>
<reference evidence="2 9" key="1">
    <citation type="submission" date="2015-09" db="EMBL/GenBank/DDBJ databases">
        <authorList>
            <consortium name="Pathogen Informatics"/>
        </authorList>
    </citation>
    <scope>NUCLEOTIDE SEQUENCE [LARGE SCALE GENOMIC DNA]</scope>
    <source>
        <strain evidence="2 9">2789STDY5834960</strain>
    </source>
</reference>
<reference evidence="3 14" key="3">
    <citation type="journal article" date="2019" name="Nat. Med.">
        <title>A library of human gut bacterial isolates paired with longitudinal multiomics data enables mechanistic microbiome research.</title>
        <authorList>
            <person name="Poyet M."/>
            <person name="Groussin M."/>
            <person name="Gibbons S.M."/>
            <person name="Avila-Pacheco J."/>
            <person name="Jiang X."/>
            <person name="Kearney S.M."/>
            <person name="Perrotta A.R."/>
            <person name="Berdy B."/>
            <person name="Zhao S."/>
            <person name="Lieberman T.D."/>
            <person name="Swanson P.K."/>
            <person name="Smith M."/>
            <person name="Roesemann S."/>
            <person name="Alexander J.E."/>
            <person name="Rich S.A."/>
            <person name="Livny J."/>
            <person name="Vlamakis H."/>
            <person name="Clish C."/>
            <person name="Bullock K."/>
            <person name="Deik A."/>
            <person name="Scott J."/>
            <person name="Pierce K.A."/>
            <person name="Xavier R.J."/>
            <person name="Alm E.J."/>
        </authorList>
    </citation>
    <scope>NUCLEOTIDE SEQUENCE [LARGE SCALE GENOMIC DNA]</scope>
    <source>
        <strain evidence="3 14">BIOML-A1</strain>
    </source>
</reference>
<keyword evidence="1" id="KW-0812">Transmembrane</keyword>
<evidence type="ECO:0000313" key="12">
    <source>
        <dbReference type="Proteomes" id="UP000284051"/>
    </source>
</evidence>
<organism evidence="2 9">
    <name type="scientific">Roseburia intestinalis</name>
    <dbReference type="NCBI Taxonomy" id="166486"/>
    <lineage>
        <taxon>Bacteria</taxon>
        <taxon>Bacillati</taxon>
        <taxon>Bacillota</taxon>
        <taxon>Clostridia</taxon>
        <taxon>Lachnospirales</taxon>
        <taxon>Lachnospiraceae</taxon>
        <taxon>Roseburia</taxon>
    </lineage>
</organism>
<dbReference type="AlphaFoldDB" id="A0A173VFL5"/>
<accession>A0A173VFL5</accession>
<dbReference type="Proteomes" id="UP000284051">
    <property type="component" value="Unassembled WGS sequence"/>
</dbReference>
<reference evidence="10 11" key="2">
    <citation type="submission" date="2018-08" db="EMBL/GenBank/DDBJ databases">
        <title>A genome reference for cultivated species of the human gut microbiota.</title>
        <authorList>
            <person name="Zou Y."/>
            <person name="Xue W."/>
            <person name="Luo G."/>
        </authorList>
    </citation>
    <scope>NUCLEOTIDE SEQUENCE [LARGE SCALE GENOMIC DNA]</scope>
    <source>
        <strain evidence="8 11">AF31-21AC</strain>
        <strain evidence="7 12">AM22-21LB</strain>
        <strain evidence="6 10">AM37-1AC</strain>
        <strain evidence="5 13">AM43-11</strain>
    </source>
</reference>
<dbReference type="Proteomes" id="UP000284465">
    <property type="component" value="Unassembled WGS sequence"/>
</dbReference>
<evidence type="ECO:0000313" key="3">
    <source>
        <dbReference type="EMBL" id="MTR85647.1"/>
    </source>
</evidence>
<dbReference type="EMBL" id="CYXZ01000023">
    <property type="protein sequence ID" value="CUN24718.1"/>
    <property type="molecule type" value="Genomic_DNA"/>
</dbReference>
<dbReference type="OrthoDB" id="9781069at2"/>
<feature type="transmembrane region" description="Helical" evidence="1">
    <location>
        <begin position="180"/>
        <end position="202"/>
    </location>
</feature>
<feature type="transmembrane region" description="Helical" evidence="1">
    <location>
        <begin position="157"/>
        <end position="173"/>
    </location>
</feature>
<dbReference type="EMBL" id="QSFP01000003">
    <property type="protein sequence ID" value="RHA69040.1"/>
    <property type="molecule type" value="Genomic_DNA"/>
</dbReference>
<dbReference type="EMBL" id="QRID01000008">
    <property type="protein sequence ID" value="RHG28146.1"/>
    <property type="molecule type" value="Genomic_DNA"/>
</dbReference>
<evidence type="ECO:0000313" key="6">
    <source>
        <dbReference type="EMBL" id="RHC19010.1"/>
    </source>
</evidence>
<evidence type="ECO:0000256" key="1">
    <source>
        <dbReference type="SAM" id="Phobius"/>
    </source>
</evidence>
<proteinExistence type="predicted"/>
<dbReference type="Proteomes" id="UP000479531">
    <property type="component" value="Unassembled WGS sequence"/>
</dbReference>
<evidence type="ECO:0000313" key="10">
    <source>
        <dbReference type="Proteomes" id="UP000283513"/>
    </source>
</evidence>
<evidence type="ECO:0000313" key="2">
    <source>
        <dbReference type="EMBL" id="CUN24718.1"/>
    </source>
</evidence>
<reference evidence="4 15" key="4">
    <citation type="submission" date="2019-10" db="EMBL/GenBank/DDBJ databases">
        <title>Roseburia spp. ameliorate alcoholic fatty liver via restoration of gut barrier function.</title>
        <authorList>
            <person name="Seo B."/>
            <person name="Ko G."/>
        </authorList>
    </citation>
    <scope>NUCLEOTIDE SEQUENCE [LARGE SCALE GENOMIC DNA]</scope>
    <source>
        <strain evidence="4 15">SNUG30017</strain>
    </source>
</reference>
<dbReference type="GeneID" id="61434836"/>
<evidence type="ECO:0000313" key="7">
    <source>
        <dbReference type="EMBL" id="RHG28146.1"/>
    </source>
</evidence>
<dbReference type="RefSeq" id="WP_006857877.1">
    <property type="nucleotide sequence ID" value="NZ_CABIYH010000023.1"/>
</dbReference>
<keyword evidence="1" id="KW-1133">Transmembrane helix</keyword>
<evidence type="ECO:0000313" key="13">
    <source>
        <dbReference type="Proteomes" id="UP000284465"/>
    </source>
</evidence>
<evidence type="ECO:0000313" key="8">
    <source>
        <dbReference type="EMBL" id="RHN05015.1"/>
    </source>
</evidence>